<name>A0ABM1ENY4_PRICU</name>
<keyword evidence="2" id="KW-0812">Transmembrane</keyword>
<evidence type="ECO:0000313" key="5">
    <source>
        <dbReference type="RefSeq" id="XP_014673905.1"/>
    </source>
</evidence>
<keyword evidence="2" id="KW-1133">Transmembrane helix</keyword>
<dbReference type="PANTHER" id="PTHR12289:SF41">
    <property type="entry name" value="FAILED AXON CONNECTIONS-RELATED"/>
    <property type="match status" value="1"/>
</dbReference>
<dbReference type="SFLD" id="SFLDG01200">
    <property type="entry name" value="SUF1.1"/>
    <property type="match status" value="1"/>
</dbReference>
<proteinExistence type="inferred from homology"/>
<sequence>MDAEALLSSCYLKVIGCVLAVIVLVGIAIGVIWRIRKSRQEKKHKDYPKDTVVLHQIGRAKYAPSLSPFPLKLETYLRMAEIPYINEHSMEMSSKGKTPWMTYNGLDIADSEFCIGYLTEKLGTDMSKNLTPEEKAIAHAFQKMTEESLYWTMCYIALAGDLTSVRSIMPYTGFKLWFVPLALSSVIRKQLWGQGVGRHTREEVEHIGEGDVKALSVYLGEKRFFMGDEACTVDCALCWYAGSNGLEHARLTT</sequence>
<dbReference type="InterPro" id="IPR012336">
    <property type="entry name" value="Thioredoxin-like_fold"/>
</dbReference>
<reference evidence="5" key="1">
    <citation type="submission" date="2025-08" db="UniProtKB">
        <authorList>
            <consortium name="RefSeq"/>
        </authorList>
    </citation>
    <scope>IDENTIFICATION</scope>
</reference>
<gene>
    <name evidence="5" type="primary">LOC106814134</name>
</gene>
<feature type="domain" description="Thioredoxin-like fold" evidence="3">
    <location>
        <begin position="68"/>
        <end position="156"/>
    </location>
</feature>
<dbReference type="InterPro" id="IPR040079">
    <property type="entry name" value="Glutathione_S-Trfase"/>
</dbReference>
<dbReference type="SUPFAM" id="SSF52833">
    <property type="entry name" value="Thioredoxin-like"/>
    <property type="match status" value="1"/>
</dbReference>
<protein>
    <submittedName>
        <fullName evidence="5">Failed axon connections homolog</fullName>
    </submittedName>
</protein>
<keyword evidence="2" id="KW-0472">Membrane</keyword>
<evidence type="ECO:0000313" key="4">
    <source>
        <dbReference type="Proteomes" id="UP000695022"/>
    </source>
</evidence>
<accession>A0ABM1ENY4</accession>
<dbReference type="GeneID" id="106814134"/>
<dbReference type="InterPro" id="IPR026928">
    <property type="entry name" value="FAX/IsoI-like"/>
</dbReference>
<evidence type="ECO:0000256" key="2">
    <source>
        <dbReference type="SAM" id="Phobius"/>
    </source>
</evidence>
<dbReference type="InterPro" id="IPR036249">
    <property type="entry name" value="Thioredoxin-like_sf"/>
</dbReference>
<dbReference type="SFLD" id="SFLDS00019">
    <property type="entry name" value="Glutathione_Transferase_(cytos"/>
    <property type="match status" value="1"/>
</dbReference>
<dbReference type="Proteomes" id="UP000695022">
    <property type="component" value="Unplaced"/>
</dbReference>
<evidence type="ECO:0000256" key="1">
    <source>
        <dbReference type="ARBA" id="ARBA00006475"/>
    </source>
</evidence>
<dbReference type="RefSeq" id="XP_014673905.1">
    <property type="nucleotide sequence ID" value="XM_014818419.1"/>
</dbReference>
<comment type="similarity">
    <text evidence="1">Belongs to the FAX family.</text>
</comment>
<organism evidence="4 5">
    <name type="scientific">Priapulus caudatus</name>
    <name type="common">Priapulid worm</name>
    <dbReference type="NCBI Taxonomy" id="37621"/>
    <lineage>
        <taxon>Eukaryota</taxon>
        <taxon>Metazoa</taxon>
        <taxon>Ecdysozoa</taxon>
        <taxon>Scalidophora</taxon>
        <taxon>Priapulida</taxon>
        <taxon>Priapulimorpha</taxon>
        <taxon>Priapulimorphida</taxon>
        <taxon>Priapulidae</taxon>
        <taxon>Priapulus</taxon>
    </lineage>
</organism>
<dbReference type="InterPro" id="IPR050931">
    <property type="entry name" value="Mito_Protein_Transport_Metaxin"/>
</dbReference>
<dbReference type="SFLD" id="SFLDG01180">
    <property type="entry name" value="SUF1"/>
    <property type="match status" value="1"/>
</dbReference>
<dbReference type="Pfam" id="PF17172">
    <property type="entry name" value="GST_N_4"/>
    <property type="match status" value="1"/>
</dbReference>
<feature type="transmembrane region" description="Helical" evidence="2">
    <location>
        <begin position="12"/>
        <end position="35"/>
    </location>
</feature>
<dbReference type="PANTHER" id="PTHR12289">
    <property type="entry name" value="METAXIN RELATED"/>
    <property type="match status" value="1"/>
</dbReference>
<evidence type="ECO:0000259" key="3">
    <source>
        <dbReference type="Pfam" id="PF17172"/>
    </source>
</evidence>
<keyword evidence="4" id="KW-1185">Reference proteome</keyword>